<keyword evidence="2" id="KW-1185">Reference proteome</keyword>
<dbReference type="OrthoDB" id="4158087at2759"/>
<comment type="caution">
    <text evidence="1">The sequence shown here is derived from an EMBL/GenBank/DDBJ whole genome shotgun (WGS) entry which is preliminary data.</text>
</comment>
<name>A0A9P9XY07_9HYPO</name>
<gene>
    <name evidence="1" type="ORF">J7T54_000253</name>
</gene>
<dbReference type="RefSeq" id="XP_051360809.1">
    <property type="nucleotide sequence ID" value="XM_051508058.1"/>
</dbReference>
<dbReference type="EMBL" id="JAGIXG020000039">
    <property type="protein sequence ID" value="KAI6779953.1"/>
    <property type="molecule type" value="Genomic_DNA"/>
</dbReference>
<dbReference type="Proteomes" id="UP001055219">
    <property type="component" value="Unassembled WGS sequence"/>
</dbReference>
<reference evidence="1" key="2">
    <citation type="submission" date="2022-07" db="EMBL/GenBank/DDBJ databases">
        <authorList>
            <person name="Goncalves M.F.M."/>
            <person name="Hilario S."/>
            <person name="Van De Peer Y."/>
            <person name="Esteves A.C."/>
            <person name="Alves A."/>
        </authorList>
    </citation>
    <scope>NUCLEOTIDE SEQUENCE</scope>
    <source>
        <strain evidence="1">MUM 19.33</strain>
    </source>
</reference>
<proteinExistence type="predicted"/>
<protein>
    <submittedName>
        <fullName evidence="1">Uncharacterized protein</fullName>
    </submittedName>
</protein>
<evidence type="ECO:0000313" key="2">
    <source>
        <dbReference type="Proteomes" id="UP001055219"/>
    </source>
</evidence>
<organism evidence="1 2">
    <name type="scientific">Emericellopsis cladophorae</name>
    <dbReference type="NCBI Taxonomy" id="2686198"/>
    <lineage>
        <taxon>Eukaryota</taxon>
        <taxon>Fungi</taxon>
        <taxon>Dikarya</taxon>
        <taxon>Ascomycota</taxon>
        <taxon>Pezizomycotina</taxon>
        <taxon>Sordariomycetes</taxon>
        <taxon>Hypocreomycetidae</taxon>
        <taxon>Hypocreales</taxon>
        <taxon>Bionectriaceae</taxon>
        <taxon>Emericellopsis</taxon>
    </lineage>
</organism>
<accession>A0A9P9XY07</accession>
<evidence type="ECO:0000313" key="1">
    <source>
        <dbReference type="EMBL" id="KAI6779953.1"/>
    </source>
</evidence>
<reference evidence="1" key="1">
    <citation type="journal article" date="2021" name="J Fungi (Basel)">
        <title>Genomic and Metabolomic Analyses of the Marine Fungus Emericellopsis cladophorae: Insights into Saltwater Adaptability Mechanisms and Its Biosynthetic Potential.</title>
        <authorList>
            <person name="Goncalves M.F.M."/>
            <person name="Hilario S."/>
            <person name="Van de Peer Y."/>
            <person name="Esteves A.C."/>
            <person name="Alves A."/>
        </authorList>
    </citation>
    <scope>NUCLEOTIDE SEQUENCE</scope>
    <source>
        <strain evidence="1">MUM 19.33</strain>
    </source>
</reference>
<dbReference type="GeneID" id="75826774"/>
<sequence>MIHIAGLRRMVELRGGLDQLQQNPPLLMKICKMDLVYALPYGGQTAFSRDNLAEVRQTLRSQGCVMDDFGVATLSDVSHGSVLDCDLVTQRLKDTLARTIHDEACESRFWLMMMGAIWTWRDDQVAAWLRPVLS</sequence>
<dbReference type="AlphaFoldDB" id="A0A9P9XY07"/>